<keyword evidence="2" id="KW-0808">Transferase</keyword>
<evidence type="ECO:0000313" key="3">
    <source>
        <dbReference type="Proteomes" id="UP000257143"/>
    </source>
</evidence>
<dbReference type="PANTHER" id="PTHR43617">
    <property type="entry name" value="L-AMINO ACID N-ACETYLTRANSFERASE"/>
    <property type="match status" value="1"/>
</dbReference>
<dbReference type="InterPro" id="IPR016181">
    <property type="entry name" value="Acyl_CoA_acyltransferase"/>
</dbReference>
<organism evidence="2 3">
    <name type="scientific">Oceanobacillus arenosus</name>
    <dbReference type="NCBI Taxonomy" id="1229153"/>
    <lineage>
        <taxon>Bacteria</taxon>
        <taxon>Bacillati</taxon>
        <taxon>Bacillota</taxon>
        <taxon>Bacilli</taxon>
        <taxon>Bacillales</taxon>
        <taxon>Bacillaceae</taxon>
        <taxon>Oceanobacillus</taxon>
    </lineage>
</organism>
<feature type="domain" description="N-acetyltransferase" evidence="1">
    <location>
        <begin position="3"/>
        <end position="158"/>
    </location>
</feature>
<dbReference type="Pfam" id="PF00583">
    <property type="entry name" value="Acetyltransf_1"/>
    <property type="match status" value="1"/>
</dbReference>
<evidence type="ECO:0000313" key="2">
    <source>
        <dbReference type="EMBL" id="RDW17595.1"/>
    </source>
</evidence>
<protein>
    <submittedName>
        <fullName evidence="2">GNAT family N-acetyltransferase</fullName>
    </submittedName>
</protein>
<dbReference type="PANTHER" id="PTHR43617:SF31">
    <property type="entry name" value="MYCOTHIOL ACETYLTRANSFERASE"/>
    <property type="match status" value="1"/>
</dbReference>
<accession>A0A3D8PRK8</accession>
<gene>
    <name evidence="2" type="ORF">CWR48_13845</name>
</gene>
<dbReference type="Gene3D" id="3.40.630.30">
    <property type="match status" value="1"/>
</dbReference>
<comment type="caution">
    <text evidence="2">The sequence shown here is derived from an EMBL/GenBank/DDBJ whole genome shotgun (WGS) entry which is preliminary data.</text>
</comment>
<proteinExistence type="predicted"/>
<dbReference type="AlphaFoldDB" id="A0A3D8PRK8"/>
<dbReference type="InterPro" id="IPR050276">
    <property type="entry name" value="MshD_Acetyltransferase"/>
</dbReference>
<evidence type="ECO:0000259" key="1">
    <source>
        <dbReference type="PROSITE" id="PS51186"/>
    </source>
</evidence>
<dbReference type="GO" id="GO:0008999">
    <property type="term" value="F:protein-N-terminal-alanine acetyltransferase activity"/>
    <property type="evidence" value="ECO:0007669"/>
    <property type="project" value="TreeGrafter"/>
</dbReference>
<dbReference type="PROSITE" id="PS51186">
    <property type="entry name" value="GNAT"/>
    <property type="match status" value="1"/>
</dbReference>
<dbReference type="SUPFAM" id="SSF55729">
    <property type="entry name" value="Acyl-CoA N-acyltransferases (Nat)"/>
    <property type="match status" value="1"/>
</dbReference>
<dbReference type="EMBL" id="PIOC01000019">
    <property type="protein sequence ID" value="RDW17595.1"/>
    <property type="molecule type" value="Genomic_DNA"/>
</dbReference>
<dbReference type="InterPro" id="IPR000182">
    <property type="entry name" value="GNAT_dom"/>
</dbReference>
<keyword evidence="3" id="KW-1185">Reference proteome</keyword>
<dbReference type="Proteomes" id="UP000257143">
    <property type="component" value="Unassembled WGS sequence"/>
</dbReference>
<name>A0A3D8PRK8_9BACI</name>
<dbReference type="RefSeq" id="WP_115773843.1">
    <property type="nucleotide sequence ID" value="NZ_PIOC01000019.1"/>
</dbReference>
<sequence>MKLSIQKMTEKYAVEILCWKYEKPYDFYNHVLTSDAILELVTNKYFVVLDEYNQLVGYFCIGKSAQVPAGVQYGAYKEDFIDVGIGMKPEFTGKGMGSEFFAQILEFIEAQNKNGAIRLTVATFNERAINLYEKLGFVKKMTFERRKMDFITMVRGIES</sequence>
<dbReference type="OrthoDB" id="423921at2"/>
<reference evidence="3" key="1">
    <citation type="submission" date="2017-11" db="EMBL/GenBank/DDBJ databases">
        <authorList>
            <person name="Zhu W."/>
        </authorList>
    </citation>
    <scope>NUCLEOTIDE SEQUENCE [LARGE SCALE GENOMIC DNA]</scope>
    <source>
        <strain evidence="3">CAU 1183</strain>
    </source>
</reference>